<comment type="caution">
    <text evidence="1">The sequence shown here is derived from an EMBL/GenBank/DDBJ whole genome shotgun (WGS) entry which is preliminary data.</text>
</comment>
<gene>
    <name evidence="1" type="ORF">SUBVAR_05458</name>
</gene>
<reference evidence="1" key="1">
    <citation type="submission" date="2009-12" db="EMBL/GenBank/DDBJ databases">
        <authorList>
            <person name="Weinstock G."/>
            <person name="Sodergren E."/>
            <person name="Clifton S."/>
            <person name="Fulton L."/>
            <person name="Fulton B."/>
            <person name="Courtney L."/>
            <person name="Fronick C."/>
            <person name="Harrison M."/>
            <person name="Strong C."/>
            <person name="Farmer C."/>
            <person name="Delahaunty K."/>
            <person name="Markovic C."/>
            <person name="Hall O."/>
            <person name="Minx P."/>
            <person name="Tomlinson C."/>
            <person name="Mitreva M."/>
            <person name="Nelson J."/>
            <person name="Hou S."/>
            <person name="Wollam A."/>
            <person name="Pepin K.H."/>
            <person name="Johnson M."/>
            <person name="Bhonagiri V."/>
            <person name="Nash W.E."/>
            <person name="Warren W."/>
            <person name="Chinwalla A."/>
            <person name="Mardis E.R."/>
            <person name="Wilson R.K."/>
        </authorList>
    </citation>
    <scope>NUCLEOTIDE SEQUENCE [LARGE SCALE GENOMIC DNA]</scope>
    <source>
        <strain evidence="1">DSM 15176</strain>
    </source>
</reference>
<dbReference type="HOGENOM" id="CLU_202377_0_0_9"/>
<name>D1PM99_9FIRM</name>
<sequence length="76" mass="8716">MFWNYWRKKGKTPRRMPPAGMTADDIRTQSSVCTGETMIGFWDSHTGRLQQAVVVRNDADIAAFYRSYGWEPPCGN</sequence>
<dbReference type="STRING" id="411471.SUBVAR_05458"/>
<protein>
    <submittedName>
        <fullName evidence="1">Uncharacterized protein</fullName>
    </submittedName>
</protein>
<proteinExistence type="predicted"/>
<dbReference type="Proteomes" id="UP000003438">
    <property type="component" value="Unassembled WGS sequence"/>
</dbReference>
<evidence type="ECO:0000313" key="2">
    <source>
        <dbReference type="Proteomes" id="UP000003438"/>
    </source>
</evidence>
<dbReference type="EMBL" id="ACBY02000023">
    <property type="protein sequence ID" value="EFB75684.1"/>
    <property type="molecule type" value="Genomic_DNA"/>
</dbReference>
<organism evidence="1 2">
    <name type="scientific">Subdoligranulum variabile DSM 15176</name>
    <dbReference type="NCBI Taxonomy" id="411471"/>
    <lineage>
        <taxon>Bacteria</taxon>
        <taxon>Bacillati</taxon>
        <taxon>Bacillota</taxon>
        <taxon>Clostridia</taxon>
        <taxon>Eubacteriales</taxon>
        <taxon>Oscillospiraceae</taxon>
        <taxon>Subdoligranulum</taxon>
    </lineage>
</organism>
<accession>D1PM99</accession>
<dbReference type="AlphaFoldDB" id="D1PM99"/>
<keyword evidence="2" id="KW-1185">Reference proteome</keyword>
<evidence type="ECO:0000313" key="1">
    <source>
        <dbReference type="EMBL" id="EFB75684.1"/>
    </source>
</evidence>